<evidence type="ECO:0000256" key="1">
    <source>
        <dbReference type="ARBA" id="ARBA00022801"/>
    </source>
</evidence>
<dbReference type="Proteomes" id="UP001519272">
    <property type="component" value="Unassembled WGS sequence"/>
</dbReference>
<protein>
    <submittedName>
        <fullName evidence="3">Unsaturated chondroitin disaccharide hydrolase</fullName>
        <ecNumber evidence="3">3.2.1.180</ecNumber>
    </submittedName>
</protein>
<reference evidence="3 4" key="1">
    <citation type="submission" date="2021-03" db="EMBL/GenBank/DDBJ databases">
        <title>Genomic Encyclopedia of Type Strains, Phase IV (KMG-IV): sequencing the most valuable type-strain genomes for metagenomic binning, comparative biology and taxonomic classification.</title>
        <authorList>
            <person name="Goeker M."/>
        </authorList>
    </citation>
    <scope>NUCLEOTIDE SEQUENCE [LARGE SCALE GENOMIC DNA]</scope>
    <source>
        <strain evidence="3 4">DSM 14349</strain>
    </source>
</reference>
<evidence type="ECO:0000313" key="3">
    <source>
        <dbReference type="EMBL" id="MBP1906247.1"/>
    </source>
</evidence>
<dbReference type="Pfam" id="PF07470">
    <property type="entry name" value="Glyco_hydro_88"/>
    <property type="match status" value="1"/>
</dbReference>
<proteinExistence type="inferred from homology"/>
<sequence>MTDLRLDWVPKAWELAFQKTIQNAKRIGARFPHASQEGMYTLEAPSWWTAGFWPGMLWLLSDHQDGDGDQLQEIAKQCEKELDKVLDGYDKLDHDLGFMWILTSVASFKRTGDLQSKRRALKAANYLAARFNIKGNYIRAWNPWYEGNENAGWAIIDCCMNVPLLFWASEATNDPRYRHIAEAHMNTVVEHFIRPDGSVNHVVVFDPETGEKLEVLGGQGYGPESAWSRGSAWAIYGLALAFQHTGKQIYLDKAKQAAHYFLSQLPEDYVPCFDFRVPEDLRWLKDTSAASCAASGLILLSQLVNPLESFSYWQSGVAITESLYAHYGSWHLPQEEGLLLHGTSHYPENRNIDVPLIYGDYFYVETLYRLHHDYPVIFWEKTVRGDQDE</sequence>
<dbReference type="InterPro" id="IPR010905">
    <property type="entry name" value="Glyco_hydro_88"/>
</dbReference>
<dbReference type="EMBL" id="JAGGKG010000014">
    <property type="protein sequence ID" value="MBP1906247.1"/>
    <property type="molecule type" value="Genomic_DNA"/>
</dbReference>
<dbReference type="InterPro" id="IPR052369">
    <property type="entry name" value="UG_Glycosaminoglycan_Hydrolase"/>
</dbReference>
<dbReference type="SUPFAM" id="SSF48208">
    <property type="entry name" value="Six-hairpin glycosidases"/>
    <property type="match status" value="1"/>
</dbReference>
<dbReference type="EC" id="3.2.1.180" evidence="3"/>
<keyword evidence="3" id="KW-0326">Glycosidase</keyword>
<name>A0ABS4FUJ1_9BACL</name>
<dbReference type="InterPro" id="IPR008928">
    <property type="entry name" value="6-hairpin_glycosidase_sf"/>
</dbReference>
<keyword evidence="1 3" id="KW-0378">Hydrolase</keyword>
<gene>
    <name evidence="3" type="ORF">J2Z32_002896</name>
</gene>
<keyword evidence="4" id="KW-1185">Reference proteome</keyword>
<dbReference type="GO" id="GO:0102212">
    <property type="term" value="F:unsaturated chondroitin disaccharide hydrolase activity"/>
    <property type="evidence" value="ECO:0007669"/>
    <property type="project" value="UniProtKB-EC"/>
</dbReference>
<dbReference type="Gene3D" id="1.50.10.10">
    <property type="match status" value="1"/>
</dbReference>
<organism evidence="3 4">
    <name type="scientific">Paenibacillus turicensis</name>
    <dbReference type="NCBI Taxonomy" id="160487"/>
    <lineage>
        <taxon>Bacteria</taxon>
        <taxon>Bacillati</taxon>
        <taxon>Bacillota</taxon>
        <taxon>Bacilli</taxon>
        <taxon>Bacillales</taxon>
        <taxon>Paenibacillaceae</taxon>
        <taxon>Paenibacillus</taxon>
    </lineage>
</organism>
<dbReference type="InterPro" id="IPR012341">
    <property type="entry name" value="6hp_glycosidase-like_sf"/>
</dbReference>
<dbReference type="PANTHER" id="PTHR36845">
    <property type="entry name" value="HYDROLASE, PUTATIVE (AFU_ORTHOLOGUE AFUA_7G05090)-RELATED"/>
    <property type="match status" value="1"/>
</dbReference>
<accession>A0ABS4FUJ1</accession>
<dbReference type="PANTHER" id="PTHR36845:SF1">
    <property type="entry name" value="HYDROLASE, PUTATIVE (AFU_ORTHOLOGUE AFUA_7G05090)-RELATED"/>
    <property type="match status" value="1"/>
</dbReference>
<evidence type="ECO:0000313" key="4">
    <source>
        <dbReference type="Proteomes" id="UP001519272"/>
    </source>
</evidence>
<evidence type="ECO:0000256" key="2">
    <source>
        <dbReference type="ARBA" id="ARBA00038358"/>
    </source>
</evidence>
<comment type="similarity">
    <text evidence="2">Belongs to the glycosyl hydrolase 88 family.</text>
</comment>
<comment type="caution">
    <text evidence="3">The sequence shown here is derived from an EMBL/GenBank/DDBJ whole genome shotgun (WGS) entry which is preliminary data.</text>
</comment>